<dbReference type="Proteomes" id="UP000194798">
    <property type="component" value="Unassembled WGS sequence"/>
</dbReference>
<dbReference type="InterPro" id="IPR010982">
    <property type="entry name" value="Lambda_DNA-bd_dom_sf"/>
</dbReference>
<evidence type="ECO:0000313" key="2">
    <source>
        <dbReference type="Proteomes" id="UP000194798"/>
    </source>
</evidence>
<dbReference type="RefSeq" id="WP_086488896.1">
    <property type="nucleotide sequence ID" value="NZ_MSLT01000023.1"/>
</dbReference>
<dbReference type="AlphaFoldDB" id="A0A251X4A4"/>
<dbReference type="EMBL" id="MSLT01000023">
    <property type="protein sequence ID" value="OUD11982.1"/>
    <property type="molecule type" value="Genomic_DNA"/>
</dbReference>
<dbReference type="InterPro" id="IPR001387">
    <property type="entry name" value="Cro/C1-type_HTH"/>
</dbReference>
<organism evidence="1 2">
    <name type="scientific">Thioflexithrix psekupsensis</name>
    <dbReference type="NCBI Taxonomy" id="1570016"/>
    <lineage>
        <taxon>Bacteria</taxon>
        <taxon>Pseudomonadati</taxon>
        <taxon>Pseudomonadota</taxon>
        <taxon>Gammaproteobacteria</taxon>
        <taxon>Thiotrichales</taxon>
        <taxon>Thioflexithrix</taxon>
    </lineage>
</organism>
<dbReference type="Gene3D" id="1.10.260.40">
    <property type="entry name" value="lambda repressor-like DNA-binding domains"/>
    <property type="match status" value="1"/>
</dbReference>
<evidence type="ECO:0000313" key="1">
    <source>
        <dbReference type="EMBL" id="OUD11982.1"/>
    </source>
</evidence>
<name>A0A251X4A4_9GAMM</name>
<dbReference type="CDD" id="cd00093">
    <property type="entry name" value="HTH_XRE"/>
    <property type="match status" value="1"/>
</dbReference>
<accession>A0A251X4A4</accession>
<protein>
    <submittedName>
        <fullName evidence="1">Uncharacterized protein</fullName>
    </submittedName>
</protein>
<comment type="caution">
    <text evidence="1">The sequence shown here is derived from an EMBL/GenBank/DDBJ whole genome shotgun (WGS) entry which is preliminary data.</text>
</comment>
<gene>
    <name evidence="1" type="ORF">TPSD3_12605</name>
</gene>
<dbReference type="GO" id="GO:0003677">
    <property type="term" value="F:DNA binding"/>
    <property type="evidence" value="ECO:0007669"/>
    <property type="project" value="InterPro"/>
</dbReference>
<keyword evidence="2" id="KW-1185">Reference proteome</keyword>
<sequence length="388" mass="45559">MNALDHIVSDNLLKYLDKWKEKSKTNTQRKFAEILKIYQTSLSQWISKTDPRPIPSDKYELIAQTLGITVDTLCQPLESPVLETAYVLISYRGREAGRSIDLLKYAYDLDTEKIVKEAATVYGSKGGLLKLQAPTQHEIGEFLRKIGPYCDTTTTMFVMSGYQWQRKQDENVQILEKLTHERHPLGDFIEKIEEVRRWIMDSSKEDALVDYFYDFFTSPELKSALDGKLLIQDPEKLLNYPILLARGVKSSLRGLVVWDNRTIREKERYEKYFDEQVKLLKANPDIQIQRVFVTNVLPLSDDLLREMYRQQRAGIEVKYLLPEKWQKTRANIKKPLDFGLFDETHLWIHDDLVDTNELRTATLYTLRKSDETITRYKRLRQTMPKVQH</sequence>
<proteinExistence type="predicted"/>
<reference evidence="1 2" key="1">
    <citation type="submission" date="2016-12" db="EMBL/GenBank/DDBJ databases">
        <title>Thioflexothrix psekupsii D3 genome sequencing and assembly.</title>
        <authorList>
            <person name="Fomenkov A."/>
            <person name="Vincze T."/>
            <person name="Grabovich M."/>
            <person name="Anton B.P."/>
            <person name="Dubinina G."/>
            <person name="Orlova M."/>
            <person name="Belousova E."/>
            <person name="Roberts R.J."/>
        </authorList>
    </citation>
    <scope>NUCLEOTIDE SEQUENCE [LARGE SCALE GENOMIC DNA]</scope>
    <source>
        <strain evidence="1">D3</strain>
    </source>
</reference>